<reference evidence="1" key="1">
    <citation type="submission" date="2014-05" db="EMBL/GenBank/DDBJ databases">
        <authorList>
            <person name="Chronopoulou M."/>
        </authorList>
    </citation>
    <scope>NUCLEOTIDE SEQUENCE</scope>
    <source>
        <tissue evidence="1">Whole organism</tissue>
    </source>
</reference>
<proteinExistence type="predicted"/>
<sequence>MPHINMWRQRVVAELKLSGQSTPDLEITNTA</sequence>
<dbReference type="AlphaFoldDB" id="A0A0K2UHT0"/>
<name>A0A0K2UHT0_LEPSM</name>
<evidence type="ECO:0000313" key="1">
    <source>
        <dbReference type="EMBL" id="CDW37809.1"/>
    </source>
</evidence>
<accession>A0A0K2UHT0</accession>
<organism evidence="1">
    <name type="scientific">Lepeophtheirus salmonis</name>
    <name type="common">Salmon louse</name>
    <name type="synonym">Caligus salmonis</name>
    <dbReference type="NCBI Taxonomy" id="72036"/>
    <lineage>
        <taxon>Eukaryota</taxon>
        <taxon>Metazoa</taxon>
        <taxon>Ecdysozoa</taxon>
        <taxon>Arthropoda</taxon>
        <taxon>Crustacea</taxon>
        <taxon>Multicrustacea</taxon>
        <taxon>Hexanauplia</taxon>
        <taxon>Copepoda</taxon>
        <taxon>Siphonostomatoida</taxon>
        <taxon>Caligidae</taxon>
        <taxon>Lepeophtheirus</taxon>
    </lineage>
</organism>
<protein>
    <submittedName>
        <fullName evidence="1">Uncharacterized protein</fullName>
    </submittedName>
</protein>
<dbReference type="EMBL" id="HACA01020448">
    <property type="protein sequence ID" value="CDW37809.1"/>
    <property type="molecule type" value="Transcribed_RNA"/>
</dbReference>